<feature type="non-terminal residue" evidence="1">
    <location>
        <position position="1"/>
    </location>
</feature>
<dbReference type="AlphaFoldDB" id="K1S944"/>
<comment type="caution">
    <text evidence="1">The sequence shown here is derived from an EMBL/GenBank/DDBJ whole genome shotgun (WGS) entry which is preliminary data.</text>
</comment>
<dbReference type="EMBL" id="AJWZ01011830">
    <property type="protein sequence ID" value="EKC43971.1"/>
    <property type="molecule type" value="Genomic_DNA"/>
</dbReference>
<proteinExistence type="predicted"/>
<sequence>KTLREFGLEERIETVRGQGYRLKEQVRL</sequence>
<reference evidence="1" key="1">
    <citation type="journal article" date="2013" name="Environ. Microbiol.">
        <title>Microbiota from the distal guts of lean and obese adolescents exhibit partial functional redundancy besides clear differences in community structure.</title>
        <authorList>
            <person name="Ferrer M."/>
            <person name="Ruiz A."/>
            <person name="Lanza F."/>
            <person name="Haange S.B."/>
            <person name="Oberbach A."/>
            <person name="Till H."/>
            <person name="Bargiela R."/>
            <person name="Campoy C."/>
            <person name="Segura M.T."/>
            <person name="Richter M."/>
            <person name="von Bergen M."/>
            <person name="Seifert J."/>
            <person name="Suarez A."/>
        </authorList>
    </citation>
    <scope>NUCLEOTIDE SEQUENCE</scope>
</reference>
<gene>
    <name evidence="1" type="ORF">OBE_17725</name>
</gene>
<organism evidence="1">
    <name type="scientific">human gut metagenome</name>
    <dbReference type="NCBI Taxonomy" id="408170"/>
    <lineage>
        <taxon>unclassified sequences</taxon>
        <taxon>metagenomes</taxon>
        <taxon>organismal metagenomes</taxon>
    </lineage>
</organism>
<accession>K1S944</accession>
<protein>
    <submittedName>
        <fullName evidence="1">Uncharacterized protein</fullName>
    </submittedName>
</protein>
<name>K1S944_9ZZZZ</name>
<evidence type="ECO:0000313" key="1">
    <source>
        <dbReference type="EMBL" id="EKC43971.1"/>
    </source>
</evidence>